<gene>
    <name evidence="3" type="ORF">ODALV1_LOCUS13328</name>
</gene>
<keyword evidence="1" id="KW-1015">Disulfide bond</keyword>
<dbReference type="InterPro" id="IPR009003">
    <property type="entry name" value="Peptidase_S1_PA"/>
</dbReference>
<dbReference type="PROSITE" id="PS50240">
    <property type="entry name" value="TRYPSIN_DOM"/>
    <property type="match status" value="1"/>
</dbReference>
<dbReference type="CDD" id="cd00190">
    <property type="entry name" value="Tryp_SPc"/>
    <property type="match status" value="1"/>
</dbReference>
<dbReference type="PANTHER" id="PTHR24252">
    <property type="entry name" value="ACROSIN-RELATED"/>
    <property type="match status" value="1"/>
</dbReference>
<keyword evidence="4" id="KW-1185">Reference proteome</keyword>
<dbReference type="EMBL" id="CAXLJM020000041">
    <property type="protein sequence ID" value="CAL8109399.1"/>
    <property type="molecule type" value="Genomic_DNA"/>
</dbReference>
<dbReference type="Gene3D" id="2.40.10.10">
    <property type="entry name" value="Trypsin-like serine proteases"/>
    <property type="match status" value="1"/>
</dbReference>
<dbReference type="Proteomes" id="UP001642540">
    <property type="component" value="Unassembled WGS sequence"/>
</dbReference>
<dbReference type="InterPro" id="IPR001254">
    <property type="entry name" value="Trypsin_dom"/>
</dbReference>
<evidence type="ECO:0000259" key="2">
    <source>
        <dbReference type="PROSITE" id="PS50240"/>
    </source>
</evidence>
<dbReference type="InterPro" id="IPR001314">
    <property type="entry name" value="Peptidase_S1A"/>
</dbReference>
<dbReference type="PRINTS" id="PR00722">
    <property type="entry name" value="CHYMOTRYPSIN"/>
</dbReference>
<comment type="caution">
    <text evidence="3">The sequence shown here is derived from an EMBL/GenBank/DDBJ whole genome shotgun (WGS) entry which is preliminary data.</text>
</comment>
<dbReference type="InterPro" id="IPR043504">
    <property type="entry name" value="Peptidase_S1_PA_chymotrypsin"/>
</dbReference>
<reference evidence="3 4" key="1">
    <citation type="submission" date="2024-08" db="EMBL/GenBank/DDBJ databases">
        <authorList>
            <person name="Cucini C."/>
            <person name="Frati F."/>
        </authorList>
    </citation>
    <scope>NUCLEOTIDE SEQUENCE [LARGE SCALE GENOMIC DNA]</scope>
</reference>
<evidence type="ECO:0000313" key="4">
    <source>
        <dbReference type="Proteomes" id="UP001642540"/>
    </source>
</evidence>
<evidence type="ECO:0000313" key="3">
    <source>
        <dbReference type="EMBL" id="CAL8109399.1"/>
    </source>
</evidence>
<evidence type="ECO:0000256" key="1">
    <source>
        <dbReference type="ARBA" id="ARBA00023157"/>
    </source>
</evidence>
<organism evidence="3 4">
    <name type="scientific">Orchesella dallaii</name>
    <dbReference type="NCBI Taxonomy" id="48710"/>
    <lineage>
        <taxon>Eukaryota</taxon>
        <taxon>Metazoa</taxon>
        <taxon>Ecdysozoa</taxon>
        <taxon>Arthropoda</taxon>
        <taxon>Hexapoda</taxon>
        <taxon>Collembola</taxon>
        <taxon>Entomobryomorpha</taxon>
        <taxon>Entomobryoidea</taxon>
        <taxon>Orchesellidae</taxon>
        <taxon>Orchesellinae</taxon>
        <taxon>Orchesella</taxon>
    </lineage>
</organism>
<dbReference type="Pfam" id="PF00089">
    <property type="entry name" value="Trypsin"/>
    <property type="match status" value="1"/>
</dbReference>
<feature type="domain" description="Peptidase S1" evidence="2">
    <location>
        <begin position="41"/>
        <end position="278"/>
    </location>
</feature>
<protein>
    <recommendedName>
        <fullName evidence="2">Peptidase S1 domain-containing protein</fullName>
    </recommendedName>
</protein>
<name>A0ABP1QPF8_9HEXA</name>
<sequence>MEFIFGNISLSLFTAFLVAFIGIYQVGSTPLITGNNNSWKIVGGGDAIPHELPWQVSLRQNLNTLHLCGGVILDTYTVLTTARCAELLDTFYSSVAAGKHNLSATEASQQILIISSIHVHPQFPGSTDYSNDIAVIKVSQPFQWTEFVTPIESLHDEYPISTEIATISGWGTKREEEIALQENLQKATVKIMDNLDCQQIVGHEIIVEESMVCIAAFNSDEPVDSCTGDQGGPLIVEENGLAVLVGLISFGTGCGRPNVPSFCTRVFNYLDFIHSYMETQPAK</sequence>
<dbReference type="SUPFAM" id="SSF50494">
    <property type="entry name" value="Trypsin-like serine proteases"/>
    <property type="match status" value="1"/>
</dbReference>
<accession>A0ABP1QPF8</accession>
<dbReference type="PANTHER" id="PTHR24252:SF18">
    <property type="entry name" value="OVOCHYMASE 1"/>
    <property type="match status" value="1"/>
</dbReference>
<proteinExistence type="predicted"/>
<dbReference type="SMART" id="SM00020">
    <property type="entry name" value="Tryp_SPc"/>
    <property type="match status" value="1"/>
</dbReference>